<organism evidence="2 3">
    <name type="scientific">Keguizhuia sedimenti</name>
    <dbReference type="NCBI Taxonomy" id="3064264"/>
    <lineage>
        <taxon>Bacteria</taxon>
        <taxon>Pseudomonadati</taxon>
        <taxon>Pseudomonadota</taxon>
        <taxon>Betaproteobacteria</taxon>
        <taxon>Burkholderiales</taxon>
        <taxon>Oxalobacteraceae</taxon>
        <taxon>Keguizhuia</taxon>
    </lineage>
</organism>
<dbReference type="Gene3D" id="3.10.450.50">
    <property type="match status" value="1"/>
</dbReference>
<accession>A0ABU1BND2</accession>
<dbReference type="EMBL" id="JAUYVH010000003">
    <property type="protein sequence ID" value="MDQ9170369.1"/>
    <property type="molecule type" value="Genomic_DNA"/>
</dbReference>
<dbReference type="Pfam" id="PF12680">
    <property type="entry name" value="SnoaL_2"/>
    <property type="match status" value="1"/>
</dbReference>
<proteinExistence type="predicted"/>
<dbReference type="SUPFAM" id="SSF54427">
    <property type="entry name" value="NTF2-like"/>
    <property type="match status" value="1"/>
</dbReference>
<feature type="domain" description="SnoaL-like" evidence="1">
    <location>
        <begin position="27"/>
        <end position="122"/>
    </location>
</feature>
<dbReference type="InterPro" id="IPR032710">
    <property type="entry name" value="NTF2-like_dom_sf"/>
</dbReference>
<reference evidence="2 3" key="1">
    <citation type="submission" date="2023-08" db="EMBL/GenBank/DDBJ databases">
        <title>Oxalobacteraceae gen .nov., isolated from river sludge outside the plant.</title>
        <authorList>
            <person name="Zhao S.Y."/>
        </authorList>
    </citation>
    <scope>NUCLEOTIDE SEQUENCE [LARGE SCALE GENOMIC DNA]</scope>
    <source>
        <strain evidence="2 3">R-40</strain>
    </source>
</reference>
<evidence type="ECO:0000313" key="2">
    <source>
        <dbReference type="EMBL" id="MDQ9170369.1"/>
    </source>
</evidence>
<dbReference type="Proteomes" id="UP001225596">
    <property type="component" value="Unassembled WGS sequence"/>
</dbReference>
<comment type="caution">
    <text evidence="2">The sequence shown here is derived from an EMBL/GenBank/DDBJ whole genome shotgun (WGS) entry which is preliminary data.</text>
</comment>
<evidence type="ECO:0000313" key="3">
    <source>
        <dbReference type="Proteomes" id="UP001225596"/>
    </source>
</evidence>
<dbReference type="InterPro" id="IPR037401">
    <property type="entry name" value="SnoaL-like"/>
</dbReference>
<keyword evidence="3" id="KW-1185">Reference proteome</keyword>
<name>A0ABU1BND2_9BURK</name>
<sequence length="134" mass="15076">MDERQIKGLADRFIGQLHQLERGGIENADAIAELFADDAELSNSIIEADGSKSQRGGREEIARFWREYRESFQAIRSEFSNITANDHSAGLFWTSDGSDANGRSLHYEGVSLLSFDESGKIKNFKAYFDQAQLH</sequence>
<protein>
    <submittedName>
        <fullName evidence="2">Nuclear transport factor 2 family protein</fullName>
    </submittedName>
</protein>
<dbReference type="RefSeq" id="WP_338436290.1">
    <property type="nucleotide sequence ID" value="NZ_JAUYVH010000003.1"/>
</dbReference>
<evidence type="ECO:0000259" key="1">
    <source>
        <dbReference type="Pfam" id="PF12680"/>
    </source>
</evidence>
<gene>
    <name evidence="2" type="ORF">Q8A64_08085</name>
</gene>